<sequence length="431" mass="47317">MPDTTRQSIRELIHDRLYAANRAFRRLRNGPDSSTLTEFTATTTITDTAFQEVAAFPHDFFGAWIRLMYFDNSGTPALQEQVSRIHQFDPAAGTLTFSPTIGTVNTTAATVDGHYEIWPDIHPDAADNFINDILNSLIYEGFIPLTLVTDGDMEDSDLTNWTVVGAAPGTTDAKATSPFKVGRQAIHGVATAADQGRRSARIPCTPGQQFTISVPVKVDVGSVDINFVDATASANIKSTTVTDTAAVEVRYTASAPASCEIVHIEYQSNANLDDFFIGPISILKTDEHRYSIDSSTIDFADDIIAAYELPVGPVAAVSDTFLAFATPWVQIDITKRDAERDGLPITVERATPNRPVYMEVHRRYPSLTADTGTTRAHKLIVVNGALSYIEDARGNPRNAARHLRTYHELLESAGLSLQIVQEPDRELIRFR</sequence>
<dbReference type="AlphaFoldDB" id="A0A0F9LF50"/>
<gene>
    <name evidence="1" type="ORF">LCGC14_1206870</name>
</gene>
<name>A0A0F9LF50_9ZZZZ</name>
<comment type="caution">
    <text evidence="1">The sequence shown here is derived from an EMBL/GenBank/DDBJ whole genome shotgun (WGS) entry which is preliminary data.</text>
</comment>
<protein>
    <submittedName>
        <fullName evidence="1">Uncharacterized protein</fullName>
    </submittedName>
</protein>
<dbReference type="Gene3D" id="2.60.120.260">
    <property type="entry name" value="Galactose-binding domain-like"/>
    <property type="match status" value="1"/>
</dbReference>
<reference evidence="1" key="1">
    <citation type="journal article" date="2015" name="Nature">
        <title>Complex archaea that bridge the gap between prokaryotes and eukaryotes.</title>
        <authorList>
            <person name="Spang A."/>
            <person name="Saw J.H."/>
            <person name="Jorgensen S.L."/>
            <person name="Zaremba-Niedzwiedzka K."/>
            <person name="Martijn J."/>
            <person name="Lind A.E."/>
            <person name="van Eijk R."/>
            <person name="Schleper C."/>
            <person name="Guy L."/>
            <person name="Ettema T.J."/>
        </authorList>
    </citation>
    <scope>NUCLEOTIDE SEQUENCE</scope>
</reference>
<proteinExistence type="predicted"/>
<organism evidence="1">
    <name type="scientific">marine sediment metagenome</name>
    <dbReference type="NCBI Taxonomy" id="412755"/>
    <lineage>
        <taxon>unclassified sequences</taxon>
        <taxon>metagenomes</taxon>
        <taxon>ecological metagenomes</taxon>
    </lineage>
</organism>
<accession>A0A0F9LF50</accession>
<dbReference type="EMBL" id="LAZR01006245">
    <property type="protein sequence ID" value="KKM93589.1"/>
    <property type="molecule type" value="Genomic_DNA"/>
</dbReference>
<evidence type="ECO:0000313" key="1">
    <source>
        <dbReference type="EMBL" id="KKM93589.1"/>
    </source>
</evidence>